<evidence type="ECO:0000313" key="3">
    <source>
        <dbReference type="EMBL" id="EKG11856.1"/>
    </source>
</evidence>
<sequence length="184" mass="20888">MHSNHKVVKELGSKMETLNRLDQLAREHKWFSWTSVGLSTGFLGFDLLNHKATIVASGNQPFSTTNLQAVGQTIASILTHPDETANKFISVSSFTTTQNEILQLLEAESGQKWQVERISSDDLDKLGDQKKGKGDFSYFMFYLRHYFFPDGSTGFLKEEDSANELLGLDKEDMRDTIRKELNFD</sequence>
<reference evidence="3 4" key="1">
    <citation type="journal article" date="2012" name="BMC Genomics">
        <title>Tools to kill: Genome of one of the most destructive plant pathogenic fungi Macrophomina phaseolina.</title>
        <authorList>
            <person name="Islam M.S."/>
            <person name="Haque M.S."/>
            <person name="Islam M.M."/>
            <person name="Emdad E.M."/>
            <person name="Halim A."/>
            <person name="Hossen Q.M.M."/>
            <person name="Hossain M.Z."/>
            <person name="Ahmed B."/>
            <person name="Rahim S."/>
            <person name="Rahman M.S."/>
            <person name="Alam M.M."/>
            <person name="Hou S."/>
            <person name="Wan X."/>
            <person name="Saito J.A."/>
            <person name="Alam M."/>
        </authorList>
    </citation>
    <scope>NUCLEOTIDE SEQUENCE [LARGE SCALE GENOMIC DNA]</scope>
    <source>
        <strain evidence="3 4">MS6</strain>
    </source>
</reference>
<dbReference type="GO" id="GO:0016491">
    <property type="term" value="F:oxidoreductase activity"/>
    <property type="evidence" value="ECO:0007669"/>
    <property type="project" value="UniProtKB-KW"/>
</dbReference>
<organism evidence="3 4">
    <name type="scientific">Macrophomina phaseolina (strain MS6)</name>
    <name type="common">Charcoal rot fungus</name>
    <dbReference type="NCBI Taxonomy" id="1126212"/>
    <lineage>
        <taxon>Eukaryota</taxon>
        <taxon>Fungi</taxon>
        <taxon>Dikarya</taxon>
        <taxon>Ascomycota</taxon>
        <taxon>Pezizomycotina</taxon>
        <taxon>Dothideomycetes</taxon>
        <taxon>Dothideomycetes incertae sedis</taxon>
        <taxon>Botryosphaeriales</taxon>
        <taxon>Botryosphaeriaceae</taxon>
        <taxon>Macrophomina</taxon>
    </lineage>
</organism>
<dbReference type="Gene3D" id="3.40.50.720">
    <property type="entry name" value="NAD(P)-binding Rossmann-like Domain"/>
    <property type="match status" value="1"/>
</dbReference>
<dbReference type="InterPro" id="IPR051609">
    <property type="entry name" value="NmrA/Isoflavone_reductase-like"/>
</dbReference>
<evidence type="ECO:0000256" key="2">
    <source>
        <dbReference type="ARBA" id="ARBA00023002"/>
    </source>
</evidence>
<dbReference type="SUPFAM" id="SSF51735">
    <property type="entry name" value="NAD(P)-binding Rossmann-fold domains"/>
    <property type="match status" value="1"/>
</dbReference>
<accession>K2QPJ7</accession>
<protein>
    <recommendedName>
        <fullName evidence="5">NmrA-like protein</fullName>
    </recommendedName>
</protein>
<proteinExistence type="predicted"/>
<dbReference type="InParanoid" id="K2QPJ7"/>
<gene>
    <name evidence="3" type="ORF">MPH_11352</name>
</gene>
<name>K2QPJ7_MACPH</name>
<dbReference type="EMBL" id="AHHD01000467">
    <property type="protein sequence ID" value="EKG11856.1"/>
    <property type="molecule type" value="Genomic_DNA"/>
</dbReference>
<dbReference type="HOGENOM" id="CLU_1468446_0_0_1"/>
<dbReference type="eggNOG" id="ENOG502S12R">
    <property type="taxonomic scope" value="Eukaryota"/>
</dbReference>
<evidence type="ECO:0000313" key="4">
    <source>
        <dbReference type="Proteomes" id="UP000007129"/>
    </source>
</evidence>
<dbReference type="PANTHER" id="PTHR47706">
    <property type="entry name" value="NMRA-LIKE FAMILY PROTEIN"/>
    <property type="match status" value="1"/>
</dbReference>
<comment type="caution">
    <text evidence="3">The sequence shown here is derived from an EMBL/GenBank/DDBJ whole genome shotgun (WGS) entry which is preliminary data.</text>
</comment>
<dbReference type="OrthoDB" id="9984533at2759"/>
<evidence type="ECO:0000256" key="1">
    <source>
        <dbReference type="ARBA" id="ARBA00022857"/>
    </source>
</evidence>
<evidence type="ECO:0008006" key="5">
    <source>
        <dbReference type="Google" id="ProtNLM"/>
    </source>
</evidence>
<dbReference type="PANTHER" id="PTHR47706:SF9">
    <property type="entry name" value="NMRA-LIKE DOMAIN-CONTAINING PROTEIN-RELATED"/>
    <property type="match status" value="1"/>
</dbReference>
<keyword evidence="1" id="KW-0521">NADP</keyword>
<dbReference type="InterPro" id="IPR036291">
    <property type="entry name" value="NAD(P)-bd_dom_sf"/>
</dbReference>
<dbReference type="AlphaFoldDB" id="K2QPJ7"/>
<dbReference type="Gene3D" id="3.90.25.10">
    <property type="entry name" value="UDP-galactose 4-epimerase, domain 1"/>
    <property type="match status" value="1"/>
</dbReference>
<dbReference type="Proteomes" id="UP000007129">
    <property type="component" value="Unassembled WGS sequence"/>
</dbReference>
<dbReference type="VEuPathDB" id="FungiDB:MPH_11352"/>
<keyword evidence="2" id="KW-0560">Oxidoreductase</keyword>